<evidence type="ECO:0000259" key="2">
    <source>
        <dbReference type="Pfam" id="PF04536"/>
    </source>
</evidence>
<keyword evidence="4" id="KW-1185">Reference proteome</keyword>
<accession>A0A0M4CYD9</accession>
<keyword evidence="1" id="KW-0812">Transmembrane</keyword>
<reference evidence="3 4" key="1">
    <citation type="submission" date="2014-08" db="EMBL/GenBank/DDBJ databases">
        <title>Complete genome sequence of Corynebacterium deserti GIMN1.010 (=DSM 45689), isolated from desert sand in western China.</title>
        <authorList>
            <person name="Ruckert C."/>
            <person name="Albersmeier A."/>
            <person name="Kalinowski J."/>
        </authorList>
    </citation>
    <scope>NUCLEOTIDE SEQUENCE [LARGE SCALE GENOMIC DNA]</scope>
    <source>
        <strain evidence="3 4">GIMN1.010</strain>
    </source>
</reference>
<dbReference type="KEGG" id="cdx:CDES_10300"/>
<proteinExistence type="predicted"/>
<gene>
    <name evidence="3" type="ORF">CDES_10300</name>
</gene>
<keyword evidence="1" id="KW-0472">Membrane</keyword>
<dbReference type="STRING" id="931089.CDES_10300"/>
<dbReference type="Gene3D" id="3.10.310.50">
    <property type="match status" value="1"/>
</dbReference>
<dbReference type="AlphaFoldDB" id="A0A0M4CYD9"/>
<organism evidence="3 4">
    <name type="scientific">Corynebacterium deserti GIMN1.010</name>
    <dbReference type="NCBI Taxonomy" id="931089"/>
    <lineage>
        <taxon>Bacteria</taxon>
        <taxon>Bacillati</taxon>
        <taxon>Actinomycetota</taxon>
        <taxon>Actinomycetes</taxon>
        <taxon>Mycobacteriales</taxon>
        <taxon>Corynebacteriaceae</taxon>
        <taxon>Corynebacterium</taxon>
    </lineage>
</organism>
<dbReference type="Proteomes" id="UP000068067">
    <property type="component" value="Chromosome"/>
</dbReference>
<dbReference type="InterPro" id="IPR007621">
    <property type="entry name" value="TPM_dom"/>
</dbReference>
<feature type="transmembrane region" description="Helical" evidence="1">
    <location>
        <begin position="12"/>
        <end position="32"/>
    </location>
</feature>
<feature type="domain" description="TPM" evidence="2">
    <location>
        <begin position="56"/>
        <end position="159"/>
    </location>
</feature>
<sequence>MNLSLVQIRKNVARVSVAVAIGVGTLCLSGMFPAATWANEQVHVLAEAPDYYQENVTDYTGQLTSEDLENIQAAFEEVKASEQKVIFAVFLNSFEGTDPDTWTQEALQINGGGNVLIYAVAPQEGQFGIQGGDQWTASELDAAYDAAFQSLTQQDWAGSAIGLAQSVSGSGSSGSDGSSGLWLGAAGAGAVAAGGGIWAYSRNRKKKTSAATLEDARDIDPRDTNRLIKLPMETLEHLAQEELTSTDESIRRAKEELDIATAEFGPERTRTFTRAMNQSTGTLQKAFEIMQRLNDAIPESDAERRAMLVEIISSCGQADDALDAEAKNFADMRNLLINASSKLDEFTQQTVALRTRLPKATETLDGLRSRYSPEVLESINDNVDLASASLDEAEKVLPQAYELESKPAGQQGGLIDALRHIEHAIATADKLLQGVEHADENISMAKAQVGDLIQEITDEITEAGQLKQQAVADGARADWAALDDAVRTASAALADAHAKAEKDPLGTYTELVDVDSALDIQLDAVRESAADQTRQLRIFDQQLQSAAKQIQKAEDLISTRGRIVGSGARTHLANSQKLYAMAQQNRTRDTAAGTNFARQAAVAAQRATKSAQSDITTYNNRHNNSGGGTTGAIVTGMVINSILNNGRGGGFGGGFGGGGFGGGGGGFGGGGGGGFGGGGGGGFRGGRF</sequence>
<evidence type="ECO:0000313" key="3">
    <source>
        <dbReference type="EMBL" id="ALC06437.1"/>
    </source>
</evidence>
<dbReference type="EMBL" id="CP009220">
    <property type="protein sequence ID" value="ALC06437.1"/>
    <property type="molecule type" value="Genomic_DNA"/>
</dbReference>
<protein>
    <submittedName>
        <fullName evidence="3">Chromosome segregation ATPase</fullName>
    </submittedName>
</protein>
<evidence type="ECO:0000313" key="4">
    <source>
        <dbReference type="Proteomes" id="UP000068067"/>
    </source>
</evidence>
<dbReference type="Pfam" id="PF04536">
    <property type="entry name" value="TPM_phosphatase"/>
    <property type="match status" value="1"/>
</dbReference>
<dbReference type="RefSeq" id="WP_053545373.1">
    <property type="nucleotide sequence ID" value="NZ_CP009220.1"/>
</dbReference>
<dbReference type="PATRIC" id="fig|931089.4.peg.2083"/>
<dbReference type="OrthoDB" id="5105562at2"/>
<keyword evidence="1" id="KW-1133">Transmembrane helix</keyword>
<evidence type="ECO:0000256" key="1">
    <source>
        <dbReference type="SAM" id="Phobius"/>
    </source>
</evidence>
<name>A0A0M4CYD9_9CORY</name>